<evidence type="ECO:0000256" key="1">
    <source>
        <dbReference type="ARBA" id="ARBA00004123"/>
    </source>
</evidence>
<keyword evidence="4" id="KW-0227">DNA damage</keyword>
<dbReference type="Pfam" id="PF00271">
    <property type="entry name" value="Helicase_C"/>
    <property type="match status" value="1"/>
</dbReference>
<dbReference type="InterPro" id="IPR038718">
    <property type="entry name" value="SNF2-like_sf"/>
</dbReference>
<dbReference type="Gene3D" id="3.40.50.10810">
    <property type="entry name" value="Tandem AAA-ATPase domain"/>
    <property type="match status" value="2"/>
</dbReference>
<feature type="region of interest" description="Disordered" evidence="12">
    <location>
        <begin position="326"/>
        <end position="366"/>
    </location>
</feature>
<feature type="compositionally biased region" description="Basic and acidic residues" evidence="12">
    <location>
        <begin position="1008"/>
        <end position="1018"/>
    </location>
</feature>
<evidence type="ECO:0000256" key="12">
    <source>
        <dbReference type="SAM" id="MobiDB-lite"/>
    </source>
</evidence>
<dbReference type="Gene3D" id="3.40.50.300">
    <property type="entry name" value="P-loop containing nucleotide triphosphate hydrolases"/>
    <property type="match status" value="1"/>
</dbReference>
<dbReference type="EMBL" id="JARBDR010000214">
    <property type="protein sequence ID" value="KAJ8318779.1"/>
    <property type="molecule type" value="Genomic_DNA"/>
</dbReference>
<comment type="caution">
    <text evidence="14">The sequence shown here is derived from an EMBL/GenBank/DDBJ whole genome shotgun (WGS) entry which is preliminary data.</text>
</comment>
<keyword evidence="8" id="KW-0238">DNA-binding</keyword>
<dbReference type="CDD" id="cd22254">
    <property type="entry name" value="CSB_WHD"/>
    <property type="match status" value="1"/>
</dbReference>
<keyword evidence="7" id="KW-0067">ATP-binding</keyword>
<feature type="region of interest" description="Disordered" evidence="12">
    <location>
        <begin position="1222"/>
        <end position="1253"/>
    </location>
</feature>
<evidence type="ECO:0000256" key="4">
    <source>
        <dbReference type="ARBA" id="ARBA00022763"/>
    </source>
</evidence>
<comment type="subcellular location">
    <subcellularLocation>
        <location evidence="1">Nucleus</location>
    </subcellularLocation>
</comment>
<name>A0ABQ9FNA1_TEGGR</name>
<feature type="compositionally biased region" description="Polar residues" evidence="12">
    <location>
        <begin position="281"/>
        <end position="301"/>
    </location>
</feature>
<evidence type="ECO:0000256" key="6">
    <source>
        <dbReference type="ARBA" id="ARBA00022806"/>
    </source>
</evidence>
<dbReference type="CDD" id="cd21397">
    <property type="entry name" value="cc_ERCC-6_N"/>
    <property type="match status" value="1"/>
</dbReference>
<feature type="compositionally biased region" description="Basic and acidic residues" evidence="12">
    <location>
        <begin position="1076"/>
        <end position="1092"/>
    </location>
</feature>
<feature type="region of interest" description="Disordered" evidence="12">
    <location>
        <begin position="1008"/>
        <end position="1054"/>
    </location>
</feature>
<accession>A0ABQ9FNA1</accession>
<feature type="coiled-coil region" evidence="11">
    <location>
        <begin position="205"/>
        <end position="235"/>
    </location>
</feature>
<dbReference type="InterPro" id="IPR059240">
    <property type="entry name" value="cc_ERCC-6_N"/>
</dbReference>
<dbReference type="InterPro" id="IPR058951">
    <property type="entry name" value="WHD_Rad26_CSB-like"/>
</dbReference>
<dbReference type="InterPro" id="IPR000330">
    <property type="entry name" value="SNF2_N"/>
</dbReference>
<keyword evidence="9" id="KW-0234">DNA repair</keyword>
<keyword evidence="15" id="KW-1185">Reference proteome</keyword>
<dbReference type="PROSITE" id="PS51194">
    <property type="entry name" value="HELICASE_CTER"/>
    <property type="match status" value="1"/>
</dbReference>
<evidence type="ECO:0000256" key="7">
    <source>
        <dbReference type="ARBA" id="ARBA00022840"/>
    </source>
</evidence>
<dbReference type="Pfam" id="PF00176">
    <property type="entry name" value="SNF2-rel_dom"/>
    <property type="match status" value="2"/>
</dbReference>
<feature type="region of interest" description="Disordered" evidence="12">
    <location>
        <begin position="458"/>
        <end position="490"/>
    </location>
</feature>
<dbReference type="InterPro" id="IPR001650">
    <property type="entry name" value="Helicase_C-like"/>
</dbReference>
<dbReference type="InterPro" id="IPR049730">
    <property type="entry name" value="SNF2/RAD54-like_C"/>
</dbReference>
<dbReference type="InterPro" id="IPR050496">
    <property type="entry name" value="SNF2_RAD54_helicase_repair"/>
</dbReference>
<sequence length="1381" mass="157866">MATNIKIEEESDKCNTNGQVESNGNNLMINSVKEEQDEHCHPSMECVETKADSSSARCDVTRDDDQGEPTGVCKESMPKLFNMLMEKGESSGTHQSAEMNEQERGGRFHVNRELIPAANIDEQNMNELLALGLDVFNQEDFEQGVMEQIDHQLAAEEEERKKKALEKGEERNYGTYIMVQRELIKIDSLLNSSPAELLKSGPGINKRLEAARRQKENKLNQLKKLKARNKSITAKLNGELPEEQGTDLNQVLGLGPSTSQNETERERMIRLGEMTPFGTVTAANNKPSTSTRKHQSVSQISLTQPESLLFQDSAFDMFLSEKDQHHQGVKKKLIQKKNKDDSSTNASSEHKYKHVTLPHNKKDNKLRKIQSESSLLQKRKKENFFDAKDKRTYRNDVEGSSEFKSSFKRRKYPRLEHNFREDSILSDEEEFNNEEEGYVSIYAEKEKKKKLRKRIPIPEFDPIDSGSESDHNTKSRKRKSNSDLMKSKDDGDDYAFEKRLKNFNTAERLRQTRLDEGEESISDEDEEFDGGLHVPGRIWCKLFKKQGVRWLWELHQQEAGGIIGDEMGLGKTIQMIAFLAALRQSKLQSQHFRYIGLGPTLIVCPTTVMHQWVKEFHKWWPLFRVGILHSSGTFTSSEMKVTKYVTQMLKLLLFVNRTILKELWSLFDFVFPGKLGTLPDFMTHFSVPIVQGGYANASQIQVTTAYKCACVLRDTINPYLLRRMKADVNINLPSKNEQVLFCRLADEQREVYKEYLQSRECQAILSGKFQIFAGLITLRKICNHPDLSTGGPRVFVGDDIRDDETLEYGYCGRSGKMIVVESLLRLWKMQGHRVVLFSQSRSMLDILESYVQKQEYNYLRMDGGTSIASRQPMIDRFNKDKSIYVFLLTTKVGGLGVNLVGANRVIIFDPDWNPSTDTQARERTWRIGQKRNVTIYRLITSGTIEEKIYHRQIFKQFLANRILKDPKQRRFFKANDMYELFDLGIDDCKGGTETAAIFAGTGSEVKRSDLKSRPDLKTNRTSNTKVNRFDRLKEKKKNEKESEEEDNEHCFEDSEVTKMRELAKMLSQKLVGGSMDVDKSQSSKAKDDSKDVCSDFVGKTLDVTKRKSSHSEEEEKDKSVKGEESSRREKRKKKHKKKRKDASIQGALKHDVIMDPSKHDYVIAEAEAEKVAKEAVAALKRSRSQCASAMSGLPTWTGQHGGISKKVVIKNMPRFGQKKNSLLVSKQNKPETLASQEKSKFEESPSTSKKQNMFDGTLAGSVVTSSVNGASENNVMTSNELLVRMKQRNEISRTSAENRNEDDNTIVAVESKDFELLSEMRNFIMFECNLIGQASTQELLDKFGSKLPPSDSVKFKAMLNEICDFERNNNIGFWKLRGEFR</sequence>
<gene>
    <name evidence="14" type="ORF">KUTeg_003870</name>
</gene>
<keyword evidence="3" id="KW-0547">Nucleotide-binding</keyword>
<feature type="compositionally biased region" description="Polar residues" evidence="12">
    <location>
        <begin position="14"/>
        <end position="25"/>
    </location>
</feature>
<feature type="compositionally biased region" description="Basic residues" evidence="12">
    <location>
        <begin position="327"/>
        <end position="336"/>
    </location>
</feature>
<keyword evidence="5" id="KW-0378">Hydrolase</keyword>
<evidence type="ECO:0000313" key="14">
    <source>
        <dbReference type="EMBL" id="KAJ8318779.1"/>
    </source>
</evidence>
<feature type="compositionally biased region" description="Basic residues" evidence="12">
    <location>
        <begin position="1128"/>
        <end position="1140"/>
    </location>
</feature>
<evidence type="ECO:0000256" key="3">
    <source>
        <dbReference type="ARBA" id="ARBA00022741"/>
    </source>
</evidence>
<proteinExistence type="inferred from homology"/>
<organism evidence="14 15">
    <name type="scientific">Tegillarca granosa</name>
    <name type="common">Malaysian cockle</name>
    <name type="synonym">Anadara granosa</name>
    <dbReference type="NCBI Taxonomy" id="220873"/>
    <lineage>
        <taxon>Eukaryota</taxon>
        <taxon>Metazoa</taxon>
        <taxon>Spiralia</taxon>
        <taxon>Lophotrochozoa</taxon>
        <taxon>Mollusca</taxon>
        <taxon>Bivalvia</taxon>
        <taxon>Autobranchia</taxon>
        <taxon>Pteriomorphia</taxon>
        <taxon>Arcoida</taxon>
        <taxon>Arcoidea</taxon>
        <taxon>Arcidae</taxon>
        <taxon>Tegillarca</taxon>
    </lineage>
</organism>
<keyword evidence="10" id="KW-0539">Nucleus</keyword>
<feature type="region of interest" description="Disordered" evidence="12">
    <location>
        <begin position="1104"/>
        <end position="1145"/>
    </location>
</feature>
<comment type="similarity">
    <text evidence="2">Belongs to the SNF2/RAD54 helicase family.</text>
</comment>
<evidence type="ECO:0000313" key="15">
    <source>
        <dbReference type="Proteomes" id="UP001217089"/>
    </source>
</evidence>
<keyword evidence="11" id="KW-0175">Coiled coil</keyword>
<keyword evidence="6" id="KW-0347">Helicase</keyword>
<evidence type="ECO:0000256" key="2">
    <source>
        <dbReference type="ARBA" id="ARBA00007025"/>
    </source>
</evidence>
<feature type="region of interest" description="Disordered" evidence="12">
    <location>
        <begin position="278"/>
        <end position="301"/>
    </location>
</feature>
<dbReference type="PANTHER" id="PTHR45629:SF7">
    <property type="entry name" value="DNA EXCISION REPAIR PROTEIN ERCC-6-RELATED"/>
    <property type="match status" value="1"/>
</dbReference>
<evidence type="ECO:0000256" key="11">
    <source>
        <dbReference type="SAM" id="Coils"/>
    </source>
</evidence>
<evidence type="ECO:0000256" key="10">
    <source>
        <dbReference type="ARBA" id="ARBA00023242"/>
    </source>
</evidence>
<dbReference type="SMART" id="SM00490">
    <property type="entry name" value="HELICc"/>
    <property type="match status" value="1"/>
</dbReference>
<dbReference type="PANTHER" id="PTHR45629">
    <property type="entry name" value="SNF2/RAD54 FAMILY MEMBER"/>
    <property type="match status" value="1"/>
</dbReference>
<reference evidence="14 15" key="1">
    <citation type="submission" date="2022-12" db="EMBL/GenBank/DDBJ databases">
        <title>Chromosome-level genome of Tegillarca granosa.</title>
        <authorList>
            <person name="Kim J."/>
        </authorList>
    </citation>
    <scope>NUCLEOTIDE SEQUENCE [LARGE SCALE GENOMIC DNA]</scope>
    <source>
        <strain evidence="14">Teg-2019</strain>
        <tissue evidence="14">Adductor muscle</tissue>
    </source>
</reference>
<feature type="region of interest" description="Disordered" evidence="12">
    <location>
        <begin position="1071"/>
        <end position="1092"/>
    </location>
</feature>
<evidence type="ECO:0000256" key="9">
    <source>
        <dbReference type="ARBA" id="ARBA00023204"/>
    </source>
</evidence>
<dbReference type="InterPro" id="IPR027417">
    <property type="entry name" value="P-loop_NTPase"/>
</dbReference>
<dbReference type="Pfam" id="PF25875">
    <property type="entry name" value="WHD_Rad26_CSB"/>
    <property type="match status" value="1"/>
</dbReference>
<protein>
    <recommendedName>
        <fullName evidence="13">Helicase C-terminal domain-containing protein</fullName>
    </recommendedName>
</protein>
<feature type="region of interest" description="Disordered" evidence="12">
    <location>
        <begin position="1"/>
        <end position="25"/>
    </location>
</feature>
<evidence type="ECO:0000256" key="5">
    <source>
        <dbReference type="ARBA" id="ARBA00022801"/>
    </source>
</evidence>
<feature type="compositionally biased region" description="Basic and acidic residues" evidence="12">
    <location>
        <begin position="1104"/>
        <end position="1127"/>
    </location>
</feature>
<feature type="domain" description="Helicase C-terminal" evidence="13">
    <location>
        <begin position="819"/>
        <end position="978"/>
    </location>
</feature>
<evidence type="ECO:0000259" key="13">
    <source>
        <dbReference type="PROSITE" id="PS51194"/>
    </source>
</evidence>
<evidence type="ECO:0000256" key="8">
    <source>
        <dbReference type="ARBA" id="ARBA00023125"/>
    </source>
</evidence>
<dbReference type="Proteomes" id="UP001217089">
    <property type="component" value="Unassembled WGS sequence"/>
</dbReference>
<feature type="compositionally biased region" description="Basic and acidic residues" evidence="12">
    <location>
        <begin position="1027"/>
        <end position="1040"/>
    </location>
</feature>
<dbReference type="CDD" id="cd18793">
    <property type="entry name" value="SF2_C_SNF"/>
    <property type="match status" value="1"/>
</dbReference>
<dbReference type="SUPFAM" id="SSF52540">
    <property type="entry name" value="P-loop containing nucleoside triphosphate hydrolases"/>
    <property type="match status" value="2"/>
</dbReference>